<dbReference type="GO" id="GO:0009089">
    <property type="term" value="P:lysine biosynthetic process via diaminopimelate"/>
    <property type="evidence" value="ECO:0007669"/>
    <property type="project" value="UniProtKB-UniRule"/>
</dbReference>
<dbReference type="AlphaFoldDB" id="A0AAW5F3H7"/>
<evidence type="ECO:0000256" key="4">
    <source>
        <dbReference type="NCBIfam" id="TIGR00652"/>
    </source>
</evidence>
<accession>A0AAW5F3H7</accession>
<feature type="binding site" evidence="3">
    <location>
        <begin position="222"/>
        <end position="223"/>
    </location>
    <ligand>
        <name>substrate</name>
    </ligand>
</feature>
<comment type="similarity">
    <text evidence="1 3">Belongs to the diaminopimelate epimerase family.</text>
</comment>
<evidence type="ECO:0000313" key="5">
    <source>
        <dbReference type="EMBL" id="MCK0086861.1"/>
    </source>
</evidence>
<feature type="binding site" evidence="3">
    <location>
        <begin position="75"/>
        <end position="76"/>
    </location>
    <ligand>
        <name>substrate</name>
    </ligand>
</feature>
<protein>
    <recommendedName>
        <fullName evidence="3 4">Diaminopimelate epimerase</fullName>
        <shortName evidence="3">DAP epimerase</shortName>
        <ecNumber evidence="3 4">5.1.1.7</ecNumber>
    </recommendedName>
    <alternativeName>
        <fullName evidence="3">PLP-independent amino acid racemase</fullName>
    </alternativeName>
</protein>
<keyword evidence="3" id="KW-0963">Cytoplasm</keyword>
<comment type="subunit">
    <text evidence="3">Homodimer.</text>
</comment>
<dbReference type="GO" id="GO:0008837">
    <property type="term" value="F:diaminopimelate epimerase activity"/>
    <property type="evidence" value="ECO:0007669"/>
    <property type="project" value="UniProtKB-UniRule"/>
</dbReference>
<dbReference type="InterPro" id="IPR001653">
    <property type="entry name" value="DAP_epimerase_DapF"/>
</dbReference>
<comment type="caution">
    <text evidence="3">Lacks conserved residue(s) required for the propagation of feature annotation.</text>
</comment>
<dbReference type="EC" id="5.1.1.7" evidence="3 4"/>
<proteinExistence type="inferred from homology"/>
<dbReference type="Proteomes" id="UP001300871">
    <property type="component" value="Unassembled WGS sequence"/>
</dbReference>
<comment type="catalytic activity">
    <reaction evidence="3">
        <text>(2S,6S)-2,6-diaminopimelate = meso-2,6-diaminopimelate</text>
        <dbReference type="Rhea" id="RHEA:15393"/>
        <dbReference type="ChEBI" id="CHEBI:57609"/>
        <dbReference type="ChEBI" id="CHEBI:57791"/>
        <dbReference type="EC" id="5.1.1.7"/>
    </reaction>
</comment>
<feature type="binding site" evidence="3">
    <location>
        <position position="161"/>
    </location>
    <ligand>
        <name>substrate</name>
    </ligand>
</feature>
<feature type="site" description="Could be important to modulate the pK values of the two catalytic cysteine residues" evidence="3">
    <location>
        <position position="163"/>
    </location>
</feature>
<comment type="subcellular location">
    <subcellularLocation>
        <location evidence="3">Cytoplasm</location>
    </subcellularLocation>
</comment>
<evidence type="ECO:0000256" key="1">
    <source>
        <dbReference type="ARBA" id="ARBA00010219"/>
    </source>
</evidence>
<dbReference type="PANTHER" id="PTHR31689">
    <property type="entry name" value="DIAMINOPIMELATE EPIMERASE, CHLOROPLASTIC"/>
    <property type="match status" value="1"/>
</dbReference>
<dbReference type="NCBIfam" id="TIGR00652">
    <property type="entry name" value="DapF"/>
    <property type="match status" value="1"/>
</dbReference>
<dbReference type="GeneID" id="57969813"/>
<dbReference type="EMBL" id="JAINVB010000001">
    <property type="protein sequence ID" value="MCK0086861.1"/>
    <property type="molecule type" value="Genomic_DNA"/>
</dbReference>
<evidence type="ECO:0000313" key="6">
    <source>
        <dbReference type="EMBL" id="MDB2003092.1"/>
    </source>
</evidence>
<evidence type="ECO:0000256" key="2">
    <source>
        <dbReference type="ARBA" id="ARBA00023235"/>
    </source>
</evidence>
<name>A0AAW5F3H7_CLOSY</name>
<reference evidence="6" key="2">
    <citation type="submission" date="2023-01" db="EMBL/GenBank/DDBJ databases">
        <title>Human gut microbiome strain richness.</title>
        <authorList>
            <person name="Chen-Liaw A."/>
        </authorList>
    </citation>
    <scope>NUCLEOTIDE SEQUENCE</scope>
    <source>
        <strain evidence="6">B1_m1001713B170214d0_201011</strain>
    </source>
</reference>
<dbReference type="Pfam" id="PF01678">
    <property type="entry name" value="DAP_epimerase"/>
    <property type="match status" value="2"/>
</dbReference>
<dbReference type="GO" id="GO:0005829">
    <property type="term" value="C:cytosol"/>
    <property type="evidence" value="ECO:0007669"/>
    <property type="project" value="TreeGrafter"/>
</dbReference>
<comment type="function">
    <text evidence="3">Catalyzes the stereoinversion of LL-2,6-diaminopimelate (L,L-DAP) to meso-diaminopimelate (meso-DAP), a precursor of L-lysine and an essential component of the bacterial peptidoglycan.</text>
</comment>
<reference evidence="5" key="1">
    <citation type="journal article" date="2022" name="Cell Host Microbe">
        <title>Colonization of the live biotherapeutic product VE303 and modulation of the microbiota and metabolites in healthy volunteers.</title>
        <authorList>
            <person name="Dsouza M."/>
            <person name="Menon R."/>
            <person name="Crossette E."/>
            <person name="Bhattarai S.K."/>
            <person name="Schneider J."/>
            <person name="Kim Y.G."/>
            <person name="Reddy S."/>
            <person name="Caballero S."/>
            <person name="Felix C."/>
            <person name="Cornacchione L."/>
            <person name="Hendrickson J."/>
            <person name="Watson A.R."/>
            <person name="Minot S.S."/>
            <person name="Greenfield N."/>
            <person name="Schopf L."/>
            <person name="Szabady R."/>
            <person name="Patarroyo J."/>
            <person name="Smith W."/>
            <person name="Harrison P."/>
            <person name="Kuijper E.J."/>
            <person name="Kelly C.P."/>
            <person name="Olle B."/>
            <person name="Bobilev D."/>
            <person name="Silber J.L."/>
            <person name="Bucci V."/>
            <person name="Roberts B."/>
            <person name="Faith J."/>
            <person name="Norman J.M."/>
        </authorList>
    </citation>
    <scope>NUCLEOTIDE SEQUENCE</scope>
    <source>
        <strain evidence="5">VE303-04</strain>
    </source>
</reference>
<keyword evidence="3" id="KW-0028">Amino-acid biosynthesis</keyword>
<feature type="binding site" evidence="3">
    <location>
        <begin position="212"/>
        <end position="213"/>
    </location>
    <ligand>
        <name>substrate</name>
    </ligand>
</feature>
<comment type="pathway">
    <text evidence="3">Amino-acid biosynthesis; L-lysine biosynthesis via DAP pathway; DL-2,6-diaminopimelate from LL-2,6-diaminopimelate: step 1/1.</text>
</comment>
<dbReference type="Proteomes" id="UP001203136">
    <property type="component" value="Unassembled WGS sequence"/>
</dbReference>
<feature type="binding site" evidence="3">
    <location>
        <position position="194"/>
    </location>
    <ligand>
        <name>substrate</name>
    </ligand>
</feature>
<dbReference type="HAMAP" id="MF_00197">
    <property type="entry name" value="DAP_epimerase"/>
    <property type="match status" value="1"/>
</dbReference>
<dbReference type="RefSeq" id="WP_003499549.1">
    <property type="nucleotide sequence ID" value="NZ_CABHNX010000223.1"/>
</dbReference>
<gene>
    <name evidence="3 5" type="primary">dapF</name>
    <name evidence="5" type="ORF">K5I21_13460</name>
    <name evidence="6" type="ORF">PM006_23060</name>
</gene>
<dbReference type="EMBL" id="JAQLGM010000135">
    <property type="protein sequence ID" value="MDB2003092.1"/>
    <property type="molecule type" value="Genomic_DNA"/>
</dbReference>
<comment type="caution">
    <text evidence="5">The sequence shown here is derived from an EMBL/GenBank/DDBJ whole genome shotgun (WGS) entry which is preliminary data.</text>
</comment>
<feature type="binding site" evidence="3">
    <location>
        <position position="65"/>
    </location>
    <ligand>
        <name>substrate</name>
    </ligand>
</feature>
<keyword evidence="3" id="KW-0457">Lysine biosynthesis</keyword>
<sequence length="290" mass="32411">MKKVTFEKYHCMGNDYLVYDPNKNEMELNEENIRLICDRNFGVGSDGILAGPYLDQEKMYVKILNPDGSEVPKSGNGMGIFAKYLKDAGYVQKTSVSWMTISGEENVFYLNEEGTRVKISMGRPSFWSDEIPVTGERREMVNQTMMFGKIPYVTTCLSLGNPHCVIWMSEISKDQVCRIGEHSENADYFPEKVNTQLLNVLDRTNIQIEIYERGAGYTLASGSCACAAACAALRLGLADNNMYVHMPGGILEVEIKEDGTVYMVGEVGHVGTITLGNEMTEKLRAMQVKK</sequence>
<keyword evidence="2 3" id="KW-0413">Isomerase</keyword>
<dbReference type="SUPFAM" id="SSF54506">
    <property type="entry name" value="Diaminopimelate epimerase-like"/>
    <property type="match status" value="2"/>
</dbReference>
<feature type="binding site" evidence="3">
    <location>
        <position position="14"/>
    </location>
    <ligand>
        <name>substrate</name>
    </ligand>
</feature>
<organism evidence="5 7">
    <name type="scientific">Clostridium symbiosum</name>
    <name type="common">Bacteroides symbiosus</name>
    <dbReference type="NCBI Taxonomy" id="1512"/>
    <lineage>
        <taxon>Bacteria</taxon>
        <taxon>Bacillati</taxon>
        <taxon>Bacillota</taxon>
        <taxon>Clostridia</taxon>
        <taxon>Lachnospirales</taxon>
        <taxon>Lachnospiraceae</taxon>
        <taxon>Otoolea</taxon>
    </lineage>
</organism>
<evidence type="ECO:0000313" key="7">
    <source>
        <dbReference type="Proteomes" id="UP001203136"/>
    </source>
</evidence>
<dbReference type="Gene3D" id="3.10.310.10">
    <property type="entry name" value="Diaminopimelate Epimerase, Chain A, domain 1"/>
    <property type="match status" value="2"/>
</dbReference>
<feature type="site" description="Could be important to modulate the pK values of the two catalytic cysteine residues" evidence="3">
    <location>
        <position position="212"/>
    </location>
</feature>
<evidence type="ECO:0000256" key="3">
    <source>
        <dbReference type="HAMAP-Rule" id="MF_00197"/>
    </source>
</evidence>
<dbReference type="PANTHER" id="PTHR31689:SF0">
    <property type="entry name" value="DIAMINOPIMELATE EPIMERASE"/>
    <property type="match status" value="1"/>
</dbReference>